<dbReference type="InterPro" id="IPR050129">
    <property type="entry name" value="Zn_alcohol_dh"/>
</dbReference>
<dbReference type="InterPro" id="IPR013154">
    <property type="entry name" value="ADH-like_N"/>
</dbReference>
<dbReference type="SUPFAM" id="SSF51735">
    <property type="entry name" value="NAD(P)-binding Rossmann-fold domains"/>
    <property type="match status" value="1"/>
</dbReference>
<dbReference type="Pfam" id="PF08240">
    <property type="entry name" value="ADH_N"/>
    <property type="match status" value="1"/>
</dbReference>
<protein>
    <submittedName>
        <fullName evidence="4">Sorbitol dehydrogenase</fullName>
    </submittedName>
</protein>
<dbReference type="GO" id="GO:0016491">
    <property type="term" value="F:oxidoreductase activity"/>
    <property type="evidence" value="ECO:0007669"/>
    <property type="project" value="UniProtKB-KW"/>
</dbReference>
<dbReference type="Pfam" id="PF00107">
    <property type="entry name" value="ADH_zinc_N"/>
    <property type="match status" value="1"/>
</dbReference>
<organism evidence="4 5">
    <name type="scientific">Colletotrichum liriopes</name>
    <dbReference type="NCBI Taxonomy" id="708192"/>
    <lineage>
        <taxon>Eukaryota</taxon>
        <taxon>Fungi</taxon>
        <taxon>Dikarya</taxon>
        <taxon>Ascomycota</taxon>
        <taxon>Pezizomycotina</taxon>
        <taxon>Sordariomycetes</taxon>
        <taxon>Hypocreomycetidae</taxon>
        <taxon>Glomerellales</taxon>
        <taxon>Glomerellaceae</taxon>
        <taxon>Colletotrichum</taxon>
        <taxon>Colletotrichum spaethianum species complex</taxon>
    </lineage>
</organism>
<dbReference type="PANTHER" id="PTHR43401:SF2">
    <property type="entry name" value="L-THREONINE 3-DEHYDROGENASE"/>
    <property type="match status" value="1"/>
</dbReference>
<keyword evidence="5" id="KW-1185">Reference proteome</keyword>
<dbReference type="EMBL" id="BPPX01000011">
    <property type="protein sequence ID" value="GJC83194.1"/>
    <property type="molecule type" value="Genomic_DNA"/>
</dbReference>
<gene>
    <name evidence="4" type="ORF">ColLi_06032</name>
</gene>
<evidence type="ECO:0000259" key="2">
    <source>
        <dbReference type="Pfam" id="PF00107"/>
    </source>
</evidence>
<evidence type="ECO:0000313" key="5">
    <source>
        <dbReference type="Proteomes" id="UP001055172"/>
    </source>
</evidence>
<evidence type="ECO:0000259" key="3">
    <source>
        <dbReference type="Pfam" id="PF08240"/>
    </source>
</evidence>
<dbReference type="Proteomes" id="UP001055172">
    <property type="component" value="Unassembled WGS sequence"/>
</dbReference>
<dbReference type="InterPro" id="IPR013149">
    <property type="entry name" value="ADH-like_C"/>
</dbReference>
<reference evidence="4 5" key="1">
    <citation type="submission" date="2021-07" db="EMBL/GenBank/DDBJ databases">
        <title>Genome data of Colletotrichum spaethianum.</title>
        <authorList>
            <person name="Utami Y.D."/>
            <person name="Hiruma K."/>
        </authorList>
    </citation>
    <scope>NUCLEOTIDE SEQUENCE [LARGE SCALE GENOMIC DNA]</scope>
    <source>
        <strain evidence="4 5">MAFF 242679</strain>
    </source>
</reference>
<dbReference type="Gene3D" id="3.40.50.720">
    <property type="entry name" value="NAD(P)-binding Rossmann-like Domain"/>
    <property type="match status" value="1"/>
</dbReference>
<dbReference type="PANTHER" id="PTHR43401">
    <property type="entry name" value="L-THREONINE 3-DEHYDROGENASE"/>
    <property type="match status" value="1"/>
</dbReference>
<comment type="caution">
    <text evidence="4">The sequence shown here is derived from an EMBL/GenBank/DDBJ whole genome shotgun (WGS) entry which is preliminary data.</text>
</comment>
<evidence type="ECO:0000313" key="4">
    <source>
        <dbReference type="EMBL" id="GJC83194.1"/>
    </source>
</evidence>
<sequence length="348" mass="36884">MASHEDHEDFSGFVCNRAGVASWVEIPVPEASPKDVLLKIKACGVCGSDGMYIEYGGIPPRQNCTPLGHEPAAEVVEVGEDIVSPDVETGDHVVIDTMALTDGLLGSGGAQGALSEYVVVHNYEPRKQLKKIPKHIPWHVAALNEPMAVALHAVNRTMPKPGCKVVVFGAGPIGLGAIMGYRKKGACHITAVDVLDSRLEKALKVGADAVVNSAETEHLAAELVGLQGDGATAWNRGTRPATDIFLDAAGASPVPGQVASMAKRGATFGVVGVHKEPTELNFGQLITTELNIVFSMGYPTEIFEVTDDIVDNWRKYAEVVSDQIPFEKASEALELAKSGKANKVVVVF</sequence>
<feature type="domain" description="Alcohol dehydrogenase-like C-terminal" evidence="2">
    <location>
        <begin position="172"/>
        <end position="304"/>
    </location>
</feature>
<name>A0AA37GM33_9PEZI</name>
<dbReference type="SUPFAM" id="SSF50129">
    <property type="entry name" value="GroES-like"/>
    <property type="match status" value="1"/>
</dbReference>
<dbReference type="InterPro" id="IPR036291">
    <property type="entry name" value="NAD(P)-bd_dom_sf"/>
</dbReference>
<feature type="domain" description="Alcohol dehydrogenase-like N-terminal" evidence="3">
    <location>
        <begin position="33"/>
        <end position="122"/>
    </location>
</feature>
<accession>A0AA37GM33</accession>
<proteinExistence type="predicted"/>
<dbReference type="AlphaFoldDB" id="A0AA37GM33"/>
<dbReference type="InterPro" id="IPR011032">
    <property type="entry name" value="GroES-like_sf"/>
</dbReference>
<dbReference type="Gene3D" id="3.90.180.10">
    <property type="entry name" value="Medium-chain alcohol dehydrogenases, catalytic domain"/>
    <property type="match status" value="2"/>
</dbReference>
<keyword evidence="1" id="KW-0560">Oxidoreductase</keyword>
<evidence type="ECO:0000256" key="1">
    <source>
        <dbReference type="ARBA" id="ARBA00023002"/>
    </source>
</evidence>